<evidence type="ECO:0000313" key="2">
    <source>
        <dbReference type="Proteomes" id="UP000005380"/>
    </source>
</evidence>
<reference evidence="1 2" key="1">
    <citation type="submission" date="2013-12" db="EMBL/GenBank/DDBJ databases">
        <authorList>
            <consortium name="DOE Joint Genome Institute"/>
            <person name="Kappler U."/>
            <person name="Huntemann M."/>
            <person name="Han J."/>
            <person name="Chen A."/>
            <person name="Kyrpides N."/>
            <person name="Mavromatis K."/>
            <person name="Markowitz V."/>
            <person name="Palaniappan K."/>
            <person name="Ivanova N."/>
            <person name="Schaumberg A."/>
            <person name="Pati A."/>
            <person name="Liolios K."/>
            <person name="Nordberg H.P."/>
            <person name="Cantor M.N."/>
            <person name="Hua S.X."/>
            <person name="Woyke T."/>
        </authorList>
    </citation>
    <scope>NUCLEOTIDE SEQUENCE [LARGE SCALE GENOMIC DNA]</scope>
    <source>
        <strain evidence="2">AL2</strain>
    </source>
</reference>
<dbReference type="KEGG" id="tao:THIAE_04415"/>
<proteinExistence type="predicted"/>
<evidence type="ECO:0000313" key="1">
    <source>
        <dbReference type="EMBL" id="AHF01131.1"/>
    </source>
</evidence>
<keyword evidence="2" id="KW-1185">Reference proteome</keyword>
<protein>
    <submittedName>
        <fullName evidence="1">Twitching motility protein PilT</fullName>
    </submittedName>
</protein>
<dbReference type="HOGENOM" id="CLU_2738770_0_0_6"/>
<organism evidence="1 2">
    <name type="scientific">Thiomicrospira aerophila AL3</name>
    <dbReference type="NCBI Taxonomy" id="717772"/>
    <lineage>
        <taxon>Bacteria</taxon>
        <taxon>Pseudomonadati</taxon>
        <taxon>Pseudomonadota</taxon>
        <taxon>Gammaproteobacteria</taxon>
        <taxon>Thiotrichales</taxon>
        <taxon>Piscirickettsiaceae</taxon>
        <taxon>Thiomicrospira</taxon>
    </lineage>
</organism>
<dbReference type="RefSeq" id="WP_006459067.1">
    <property type="nucleotide sequence ID" value="NZ_CP007030.1"/>
</dbReference>
<dbReference type="AlphaFoldDB" id="W0DW73"/>
<accession>W0DW73</accession>
<dbReference type="STRING" id="717772.THIAE_04415"/>
<dbReference type="OrthoDB" id="676982at2"/>
<dbReference type="InParanoid" id="W0DW73"/>
<dbReference type="Proteomes" id="UP000005380">
    <property type="component" value="Chromosome"/>
</dbReference>
<dbReference type="EMBL" id="CP007030">
    <property type="protein sequence ID" value="AHF01131.1"/>
    <property type="molecule type" value="Genomic_DNA"/>
</dbReference>
<sequence length="72" mass="8185">MSGNDRYLLDTNALIYLLEHGLVLPKSMLFYSSISKIELLAYPNLDKADEGNIRSVLALMQEIRLSDDVVER</sequence>
<gene>
    <name evidence="1" type="ORF">THIAE_04415</name>
</gene>
<name>W0DW73_9GAMM</name>